<accession>A0ABT2RQ62</accession>
<evidence type="ECO:0000256" key="1">
    <source>
        <dbReference type="SAM" id="MobiDB-lite"/>
    </source>
</evidence>
<organism evidence="2 3">
    <name type="scientific">Dorea acetigenes</name>
    <dbReference type="NCBI Taxonomy" id="2981787"/>
    <lineage>
        <taxon>Bacteria</taxon>
        <taxon>Bacillati</taxon>
        <taxon>Bacillota</taxon>
        <taxon>Clostridia</taxon>
        <taxon>Lachnospirales</taxon>
        <taxon>Lachnospiraceae</taxon>
        <taxon>Dorea</taxon>
    </lineage>
</organism>
<evidence type="ECO:0000313" key="3">
    <source>
        <dbReference type="Proteomes" id="UP001652431"/>
    </source>
</evidence>
<sequence>MMESLKLRSDIVSMADIGPKDGSSVGQDTDFTRSLPPGTFRSKSF</sequence>
<evidence type="ECO:0000313" key="2">
    <source>
        <dbReference type="EMBL" id="MCU6687396.1"/>
    </source>
</evidence>
<keyword evidence="3" id="KW-1185">Reference proteome</keyword>
<comment type="caution">
    <text evidence="2">The sequence shown here is derived from an EMBL/GenBank/DDBJ whole genome shotgun (WGS) entry which is preliminary data.</text>
</comment>
<gene>
    <name evidence="2" type="ORF">OCV99_12785</name>
</gene>
<dbReference type="RefSeq" id="WP_262575612.1">
    <property type="nucleotide sequence ID" value="NZ_JAOQJU010000018.1"/>
</dbReference>
<protein>
    <submittedName>
        <fullName evidence="2">Uncharacterized protein</fullName>
    </submittedName>
</protein>
<proteinExistence type="predicted"/>
<reference evidence="2 3" key="1">
    <citation type="journal article" date="2021" name="ISME Commun">
        <title>Automated analysis of genomic sequences facilitates high-throughput and comprehensive description of bacteria.</title>
        <authorList>
            <person name="Hitch T.C.A."/>
        </authorList>
    </citation>
    <scope>NUCLEOTIDE SEQUENCE [LARGE SCALE GENOMIC DNA]</scope>
    <source>
        <strain evidence="2 3">Sanger_03</strain>
    </source>
</reference>
<dbReference type="Proteomes" id="UP001652431">
    <property type="component" value="Unassembled WGS sequence"/>
</dbReference>
<name>A0ABT2RQ62_9FIRM</name>
<dbReference type="EMBL" id="JAOQJU010000018">
    <property type="protein sequence ID" value="MCU6687396.1"/>
    <property type="molecule type" value="Genomic_DNA"/>
</dbReference>
<feature type="region of interest" description="Disordered" evidence="1">
    <location>
        <begin position="16"/>
        <end position="45"/>
    </location>
</feature>